<evidence type="ECO:0000256" key="1">
    <source>
        <dbReference type="ARBA" id="ARBA00006738"/>
    </source>
</evidence>
<dbReference type="PANTHER" id="PTHR34039:SF1">
    <property type="entry name" value="UPF0102 PROTEIN YRAN"/>
    <property type="match status" value="1"/>
</dbReference>
<dbReference type="NCBIfam" id="TIGR00252">
    <property type="entry name" value="YraN family protein"/>
    <property type="match status" value="1"/>
</dbReference>
<evidence type="ECO:0000256" key="2">
    <source>
        <dbReference type="HAMAP-Rule" id="MF_00048"/>
    </source>
</evidence>
<dbReference type="InterPro" id="IPR011856">
    <property type="entry name" value="tRNA_endonuc-like_dom_sf"/>
</dbReference>
<sequence>MSVRQGTAAENDAIRFLTKQGLQLIETNYRTRGGELDLLMWDQHTLVCIEVKYRRHGRYGYAAEFVTTKKLQRIRAAFERYLLDNGHSPVSTAVRIDVIAIDGGTCQWIKNVV</sequence>
<dbReference type="Proteomes" id="UP001209257">
    <property type="component" value="Unassembled WGS sequence"/>
</dbReference>
<dbReference type="SUPFAM" id="SSF52980">
    <property type="entry name" value="Restriction endonuclease-like"/>
    <property type="match status" value="1"/>
</dbReference>
<dbReference type="PANTHER" id="PTHR34039">
    <property type="entry name" value="UPF0102 PROTEIN YRAN"/>
    <property type="match status" value="1"/>
</dbReference>
<dbReference type="HAMAP" id="MF_00048">
    <property type="entry name" value="UPF0102"/>
    <property type="match status" value="1"/>
</dbReference>
<dbReference type="NCBIfam" id="NF009150">
    <property type="entry name" value="PRK12497.1-3"/>
    <property type="match status" value="1"/>
</dbReference>
<protein>
    <recommendedName>
        <fullName evidence="2">UPF0102 protein OCL06_12830</fullName>
    </recommendedName>
</protein>
<organism evidence="3 4">
    <name type="scientific">Alteromonas salexigens</name>
    <dbReference type="NCBI Taxonomy" id="2982530"/>
    <lineage>
        <taxon>Bacteria</taxon>
        <taxon>Pseudomonadati</taxon>
        <taxon>Pseudomonadota</taxon>
        <taxon>Gammaproteobacteria</taxon>
        <taxon>Alteromonadales</taxon>
        <taxon>Alteromonadaceae</taxon>
        <taxon>Alteromonas/Salinimonas group</taxon>
        <taxon>Alteromonas</taxon>
    </lineage>
</organism>
<evidence type="ECO:0000313" key="3">
    <source>
        <dbReference type="EMBL" id="MCU7555473.1"/>
    </source>
</evidence>
<dbReference type="RefSeq" id="WP_262995178.1">
    <property type="nucleotide sequence ID" value="NZ_JAOTJC010000012.1"/>
</dbReference>
<comment type="caution">
    <text evidence="3">The sequence shown here is derived from an EMBL/GenBank/DDBJ whole genome shotgun (WGS) entry which is preliminary data.</text>
</comment>
<keyword evidence="4" id="KW-1185">Reference proteome</keyword>
<dbReference type="EMBL" id="JAOTJC010000012">
    <property type="protein sequence ID" value="MCU7555473.1"/>
    <property type="molecule type" value="Genomic_DNA"/>
</dbReference>
<dbReference type="Gene3D" id="3.40.1350.10">
    <property type="match status" value="1"/>
</dbReference>
<dbReference type="Pfam" id="PF02021">
    <property type="entry name" value="UPF0102"/>
    <property type="match status" value="1"/>
</dbReference>
<gene>
    <name evidence="3" type="ORF">OCL06_12830</name>
</gene>
<dbReference type="InterPro" id="IPR011335">
    <property type="entry name" value="Restrct_endonuc-II-like"/>
</dbReference>
<accession>A0ABT2VRE3</accession>
<name>A0ABT2VRE3_9ALTE</name>
<evidence type="ECO:0000313" key="4">
    <source>
        <dbReference type="Proteomes" id="UP001209257"/>
    </source>
</evidence>
<reference evidence="4" key="1">
    <citation type="submission" date="2023-07" db="EMBL/GenBank/DDBJ databases">
        <title>Study on multiphase classification of strain Alteromonas salexigens isolated from the Yellow Sea.</title>
        <authorList>
            <person name="Sun L."/>
        </authorList>
    </citation>
    <scope>NUCLEOTIDE SEQUENCE [LARGE SCALE GENOMIC DNA]</scope>
    <source>
        <strain evidence="4">ASW11-19</strain>
    </source>
</reference>
<dbReference type="InterPro" id="IPR003509">
    <property type="entry name" value="UPF0102_YraN-like"/>
</dbReference>
<proteinExistence type="inferred from homology"/>
<comment type="similarity">
    <text evidence="1 2">Belongs to the UPF0102 family.</text>
</comment>